<accession>Q6IIR4</accession>
<gene>
    <name evidence="1" type="ORF">HDC17312</name>
</gene>
<name>Q6IIR4_DROME</name>
<proteinExistence type="predicted"/>
<protein>
    <submittedName>
        <fullName evidence="1">HDC17312</fullName>
    </submittedName>
</protein>
<reference evidence="1" key="1">
    <citation type="journal article" date="2003" name="Genome Biol.">
        <title>An integrated gene annotation and transcriptional profiling approach towards the full gene content of the Drosophila genome.</title>
        <authorList>
            <person name="Hild M."/>
            <person name="Beckmann B."/>
            <person name="Haas S.A."/>
            <person name="Koch B."/>
            <person name="Solovyev V."/>
            <person name="Busold C."/>
            <person name="Fellenberg K."/>
            <person name="Boutros M."/>
            <person name="Vingron M."/>
            <person name="Sauer F."/>
            <person name="Hoheisel J.D."/>
            <person name="Paro R."/>
        </authorList>
    </citation>
    <scope>NUCLEOTIDE SEQUENCE</scope>
</reference>
<dbReference type="AlphaFoldDB" id="Q6IIR4"/>
<organism evidence="1">
    <name type="scientific">Drosophila melanogaster</name>
    <name type="common">Fruit fly</name>
    <dbReference type="NCBI Taxonomy" id="7227"/>
    <lineage>
        <taxon>Eukaryota</taxon>
        <taxon>Metazoa</taxon>
        <taxon>Ecdysozoa</taxon>
        <taxon>Arthropoda</taxon>
        <taxon>Hexapoda</taxon>
        <taxon>Insecta</taxon>
        <taxon>Pterygota</taxon>
        <taxon>Neoptera</taxon>
        <taxon>Endopterygota</taxon>
        <taxon>Diptera</taxon>
        <taxon>Brachycera</taxon>
        <taxon>Muscomorpha</taxon>
        <taxon>Ephydroidea</taxon>
        <taxon>Drosophilidae</taxon>
        <taxon>Drosophila</taxon>
        <taxon>Sophophora</taxon>
    </lineage>
</organism>
<sequence length="98" mass="10727">MPIDTYPTFILRTVNKQIKTRFSLGVLEVLGALHVLPALPNSCSSSAGHQPPKALMMMPGRWGKGIGSSTCLSEMSQRTRPPVPPLPRSRLLCPVKLY</sequence>
<evidence type="ECO:0000313" key="1">
    <source>
        <dbReference type="EMBL" id="DAA03202.1"/>
    </source>
</evidence>
<dbReference type="EMBL" id="BK003002">
    <property type="protein sequence ID" value="DAA03202.1"/>
    <property type="molecule type" value="Genomic_DNA"/>
</dbReference>